<accession>A0A239MTL4</accession>
<dbReference type="AlphaFoldDB" id="A0A239MTL4"/>
<dbReference type="EMBL" id="FZOW01000022">
    <property type="protein sequence ID" value="SNT45830.1"/>
    <property type="molecule type" value="Genomic_DNA"/>
</dbReference>
<keyword evidence="3" id="KW-1185">Reference proteome</keyword>
<organism evidence="2 3">
    <name type="scientific">Rhodococcoides kyotonense</name>
    <dbReference type="NCBI Taxonomy" id="398843"/>
    <lineage>
        <taxon>Bacteria</taxon>
        <taxon>Bacillati</taxon>
        <taxon>Actinomycetota</taxon>
        <taxon>Actinomycetes</taxon>
        <taxon>Mycobacteriales</taxon>
        <taxon>Nocardiaceae</taxon>
        <taxon>Rhodococcoides</taxon>
    </lineage>
</organism>
<name>A0A239MTL4_9NOCA</name>
<dbReference type="InterPro" id="IPR018961">
    <property type="entry name" value="DnaJ_homolog_subfam-C_membr-28"/>
</dbReference>
<evidence type="ECO:0000259" key="1">
    <source>
        <dbReference type="Pfam" id="PF09350"/>
    </source>
</evidence>
<reference evidence="3" key="1">
    <citation type="submission" date="2017-06" db="EMBL/GenBank/DDBJ databases">
        <authorList>
            <person name="Varghese N."/>
            <person name="Submissions S."/>
        </authorList>
    </citation>
    <scope>NUCLEOTIDE SEQUENCE [LARGE SCALE GENOMIC DNA]</scope>
    <source>
        <strain evidence="3">JCM 23211</strain>
    </source>
</reference>
<dbReference type="Proteomes" id="UP000198327">
    <property type="component" value="Unassembled WGS sequence"/>
</dbReference>
<sequence length="169" mass="19567">MTERKKYGVTFESFVDKQIREAQEQGAFENLEGAGKPIPKGTGPNDELWWIKGYLKRENLSTDALLPESLQLRKEIEKLPATLIEMRFEESVRLHLQDLNVRIVAWIRMPSPPLIPIAAVDVEEWVAQWRTNRAAADEHTRATRTITSETPLPKIHPSWWQRVRGLFGR</sequence>
<proteinExistence type="predicted"/>
<dbReference type="STRING" id="398843.A3K89_13700"/>
<dbReference type="RefSeq" id="WP_089251684.1">
    <property type="nucleotide sequence ID" value="NZ_FZOW01000022.1"/>
</dbReference>
<evidence type="ECO:0000313" key="2">
    <source>
        <dbReference type="EMBL" id="SNT45830.1"/>
    </source>
</evidence>
<evidence type="ECO:0000313" key="3">
    <source>
        <dbReference type="Proteomes" id="UP000198327"/>
    </source>
</evidence>
<dbReference type="Pfam" id="PF09350">
    <property type="entry name" value="DJC28_CD"/>
    <property type="match status" value="1"/>
</dbReference>
<feature type="domain" description="DnaJ homologue subfamily C member 28 conserved" evidence="1">
    <location>
        <begin position="14"/>
        <end position="83"/>
    </location>
</feature>
<protein>
    <recommendedName>
        <fullName evidence="1">DnaJ homologue subfamily C member 28 conserved domain-containing protein</fullName>
    </recommendedName>
</protein>
<dbReference type="OrthoDB" id="3395286at2"/>
<gene>
    <name evidence="2" type="ORF">SAMN05421642_12223</name>
</gene>